<dbReference type="AlphaFoldDB" id="A0A090AH41"/>
<evidence type="ECO:0000259" key="2">
    <source>
        <dbReference type="Pfam" id="PF05685"/>
    </source>
</evidence>
<organism evidence="3 4">
    <name type="scientific">Thioploca ingrica</name>
    <dbReference type="NCBI Taxonomy" id="40754"/>
    <lineage>
        <taxon>Bacteria</taxon>
        <taxon>Pseudomonadati</taxon>
        <taxon>Pseudomonadota</taxon>
        <taxon>Gammaproteobacteria</taxon>
        <taxon>Thiotrichales</taxon>
        <taxon>Thiotrichaceae</taxon>
        <taxon>Thioploca</taxon>
    </lineage>
</organism>
<dbReference type="Pfam" id="PF05685">
    <property type="entry name" value="Uma2"/>
    <property type="match status" value="1"/>
</dbReference>
<gene>
    <name evidence="3" type="ORF">THII_0280</name>
</gene>
<dbReference type="OrthoDB" id="5765693at2"/>
<dbReference type="CDD" id="cd06260">
    <property type="entry name" value="DUF820-like"/>
    <property type="match status" value="1"/>
</dbReference>
<dbReference type="PANTHER" id="PTHR33352:SF3">
    <property type="entry name" value="SLR1612 PROTEIN"/>
    <property type="match status" value="1"/>
</dbReference>
<evidence type="ECO:0000313" key="3">
    <source>
        <dbReference type="EMBL" id="BAP54577.1"/>
    </source>
</evidence>
<dbReference type="SUPFAM" id="SSF52980">
    <property type="entry name" value="Restriction endonuclease-like"/>
    <property type="match status" value="1"/>
</dbReference>
<dbReference type="Proteomes" id="UP000031623">
    <property type="component" value="Chromosome"/>
</dbReference>
<reference evidence="3 4" key="1">
    <citation type="journal article" date="2014" name="ISME J.">
        <title>Ecophysiology of Thioploca ingrica as revealed by the complete genome sequence supplemented with proteomic evidence.</title>
        <authorList>
            <person name="Kojima H."/>
            <person name="Ogura Y."/>
            <person name="Yamamoto N."/>
            <person name="Togashi T."/>
            <person name="Mori H."/>
            <person name="Watanabe T."/>
            <person name="Nemoto F."/>
            <person name="Kurokawa K."/>
            <person name="Hayashi T."/>
            <person name="Fukui M."/>
        </authorList>
    </citation>
    <scope>NUCLEOTIDE SEQUENCE [LARGE SCALE GENOMIC DNA]</scope>
</reference>
<accession>A0A090AH41</accession>
<dbReference type="Gene3D" id="3.90.1570.10">
    <property type="entry name" value="tt1808, chain A"/>
    <property type="match status" value="1"/>
</dbReference>
<proteinExistence type="predicted"/>
<protein>
    <recommendedName>
        <fullName evidence="2">Putative restriction endonuclease domain-containing protein</fullName>
    </recommendedName>
</protein>
<keyword evidence="4" id="KW-1185">Reference proteome</keyword>
<feature type="compositionally biased region" description="Low complexity" evidence="1">
    <location>
        <begin position="235"/>
        <end position="248"/>
    </location>
</feature>
<evidence type="ECO:0000256" key="1">
    <source>
        <dbReference type="SAM" id="MobiDB-lite"/>
    </source>
</evidence>
<dbReference type="KEGG" id="tig:THII_0280"/>
<dbReference type="HOGENOM" id="CLU_075279_1_1_6"/>
<dbReference type="STRING" id="40754.THII_0280"/>
<dbReference type="InterPro" id="IPR012296">
    <property type="entry name" value="Nuclease_put_TT1808"/>
</dbReference>
<name>A0A090AH41_9GAMM</name>
<dbReference type="EMBL" id="AP014633">
    <property type="protein sequence ID" value="BAP54577.1"/>
    <property type="molecule type" value="Genomic_DNA"/>
</dbReference>
<feature type="region of interest" description="Disordered" evidence="1">
    <location>
        <begin position="227"/>
        <end position="248"/>
    </location>
</feature>
<feature type="domain" description="Putative restriction endonuclease" evidence="2">
    <location>
        <begin position="36"/>
        <end position="177"/>
    </location>
</feature>
<dbReference type="InterPro" id="IPR008538">
    <property type="entry name" value="Uma2"/>
</dbReference>
<sequence length="264" mass="30768">MTILADFPPEAVVAEPIPLPPTQDELPSDDGEPMETQRHIMQMSLLIETLEYWLKDRDNGYVGGNMFVYFSMAQVRGEYFRGPDFFAVLNVPKKERKSWVVWEEGKAPDVIIELLSSSTARHDKTQKKLVYQNQLRAPEYYWFDPWNAEDWAGFVLRDGRYQPLELDTHDRYVSPNLQLALVRWSGSYREVNTTWLRWATLEGQLLPTREELVKQAEQHAMQAENNLEQEKQRVAQTEQRANQAEQRAEQLATKLRALGINPDE</sequence>
<dbReference type="InterPro" id="IPR011335">
    <property type="entry name" value="Restrct_endonuc-II-like"/>
</dbReference>
<dbReference type="PANTHER" id="PTHR33352">
    <property type="entry name" value="SLR1095 PROTEIN"/>
    <property type="match status" value="1"/>
</dbReference>
<evidence type="ECO:0000313" key="4">
    <source>
        <dbReference type="Proteomes" id="UP000031623"/>
    </source>
</evidence>